<organism evidence="1 2">
    <name type="scientific">Candidatus Thiodiazotropha taylori</name>
    <dbReference type="NCBI Taxonomy" id="2792791"/>
    <lineage>
        <taxon>Bacteria</taxon>
        <taxon>Pseudomonadati</taxon>
        <taxon>Pseudomonadota</taxon>
        <taxon>Gammaproteobacteria</taxon>
        <taxon>Chromatiales</taxon>
        <taxon>Sedimenticolaceae</taxon>
        <taxon>Candidatus Thiodiazotropha</taxon>
    </lineage>
</organism>
<accession>A0A9E4TTF1</accession>
<reference evidence="1" key="1">
    <citation type="journal article" date="2021" name="Proc. Natl. Acad. Sci. U.S.A.">
        <title>Global biogeography of chemosynthetic symbionts reveals both localized and globally distributed symbiont groups. .</title>
        <authorList>
            <person name="Osvatic J.T."/>
            <person name="Wilkins L.G.E."/>
            <person name="Leibrecht L."/>
            <person name="Leray M."/>
            <person name="Zauner S."/>
            <person name="Polzin J."/>
            <person name="Camacho Y."/>
            <person name="Gros O."/>
            <person name="van Gils J.A."/>
            <person name="Eisen J.A."/>
            <person name="Petersen J.M."/>
            <person name="Yuen B."/>
        </authorList>
    </citation>
    <scope>NUCLEOTIDE SEQUENCE</scope>
    <source>
        <strain evidence="1">MAGclacostrist055</strain>
    </source>
</reference>
<evidence type="ECO:0000313" key="2">
    <source>
        <dbReference type="Proteomes" id="UP000886674"/>
    </source>
</evidence>
<dbReference type="Pfam" id="PF19570">
    <property type="entry name" value="DUF6088"/>
    <property type="match status" value="1"/>
</dbReference>
<dbReference type="AlphaFoldDB" id="A0A9E4TTF1"/>
<evidence type="ECO:0000313" key="1">
    <source>
        <dbReference type="EMBL" id="MCG7978596.1"/>
    </source>
</evidence>
<dbReference type="Proteomes" id="UP000886674">
    <property type="component" value="Unassembled WGS sequence"/>
</dbReference>
<dbReference type="InterPro" id="IPR045738">
    <property type="entry name" value="DUF6088"/>
</dbReference>
<name>A0A9E4TTF1_9GAMM</name>
<gene>
    <name evidence="1" type="ORF">JAY77_10735</name>
</gene>
<comment type="caution">
    <text evidence="1">The sequence shown here is derived from an EMBL/GenBank/DDBJ whole genome shotgun (WGS) entry which is preliminary data.</text>
</comment>
<proteinExistence type="predicted"/>
<sequence length="207" mass="23103">MGKHADSTNSKILRRIQGRKRGWVFTPDSFTDLGTRRAVDLALMRYRDSGLIRQLARGLYDYPKIDPQLGPLQPSTDDIASALAGRDATRLQPSGAYAANLLGLSKQVPMKVVYLTDGRSRTVQVGKRQIILKHTTPRNMATAGKISGLVIQALRHLSRKNVDQQVVAQLDRRLDDDARKQLVKDIRYAPAWIADIFRSLADRESAA</sequence>
<dbReference type="EMBL" id="JAEPCR010000047">
    <property type="protein sequence ID" value="MCG7978596.1"/>
    <property type="molecule type" value="Genomic_DNA"/>
</dbReference>
<protein>
    <submittedName>
        <fullName evidence="1">DUF6088 family protein</fullName>
    </submittedName>
</protein>